<dbReference type="InterPro" id="IPR003439">
    <property type="entry name" value="ABC_transporter-like_ATP-bd"/>
</dbReference>
<evidence type="ECO:0000256" key="2">
    <source>
        <dbReference type="ARBA" id="ARBA00022448"/>
    </source>
</evidence>
<dbReference type="InterPro" id="IPR027417">
    <property type="entry name" value="P-loop_NTPase"/>
</dbReference>
<reference evidence="16 17" key="1">
    <citation type="submission" date="2012-09" db="EMBL/GenBank/DDBJ databases">
        <title>Draft Genome Sequences of 6 Strains from Genus Thauera.</title>
        <authorList>
            <person name="Liu B."/>
            <person name="Shapleigh J.P."/>
            <person name="Frostegard A.H."/>
        </authorList>
    </citation>
    <scope>NUCLEOTIDE SEQUENCE [LARGE SCALE GENOMIC DNA]</scope>
    <source>
        <strain evidence="17">47Lol / DSM 12138</strain>
    </source>
</reference>
<dbReference type="SUPFAM" id="SSF52540">
    <property type="entry name" value="P-loop containing nucleoside triphosphate hydrolases"/>
    <property type="match status" value="1"/>
</dbReference>
<evidence type="ECO:0000256" key="11">
    <source>
        <dbReference type="ARBA" id="ARBA00061173"/>
    </source>
</evidence>
<comment type="similarity">
    <text evidence="11">Belongs to the ABC transporter superfamily. Cyclolysin exporter (TC 3.A.1.109.2) family.</text>
</comment>
<evidence type="ECO:0000256" key="1">
    <source>
        <dbReference type="ARBA" id="ARBA00004651"/>
    </source>
</evidence>
<keyword evidence="17" id="KW-1185">Reference proteome</keyword>
<keyword evidence="6" id="KW-0547">Nucleotide-binding</keyword>
<evidence type="ECO:0000256" key="3">
    <source>
        <dbReference type="ARBA" id="ARBA00022475"/>
    </source>
</evidence>
<dbReference type="Gene3D" id="3.40.50.300">
    <property type="entry name" value="P-loop containing nucleotide triphosphate hydrolases"/>
    <property type="match status" value="1"/>
</dbReference>
<dbReference type="GO" id="GO:0140359">
    <property type="term" value="F:ABC-type transporter activity"/>
    <property type="evidence" value="ECO:0007669"/>
    <property type="project" value="InterPro"/>
</dbReference>
<protein>
    <recommendedName>
        <fullName evidence="12">Cyclolysin secretion/processing ATP-binding protein CyaB</fullName>
    </recommendedName>
</protein>
<evidence type="ECO:0000313" key="17">
    <source>
        <dbReference type="Proteomes" id="UP000013232"/>
    </source>
</evidence>
<evidence type="ECO:0000256" key="10">
    <source>
        <dbReference type="ARBA" id="ARBA00055355"/>
    </source>
</evidence>
<feature type="transmembrane region" description="Helical" evidence="13">
    <location>
        <begin position="68"/>
        <end position="89"/>
    </location>
</feature>
<dbReference type="PROSITE" id="PS00211">
    <property type="entry name" value="ABC_TRANSPORTER_1"/>
    <property type="match status" value="1"/>
</dbReference>
<dbReference type="InterPro" id="IPR003593">
    <property type="entry name" value="AAA+_ATPase"/>
</dbReference>
<evidence type="ECO:0000256" key="13">
    <source>
        <dbReference type="SAM" id="Phobius"/>
    </source>
</evidence>
<dbReference type="InterPro" id="IPR039421">
    <property type="entry name" value="Type_1_exporter"/>
</dbReference>
<evidence type="ECO:0000259" key="15">
    <source>
        <dbReference type="PROSITE" id="PS50929"/>
    </source>
</evidence>
<dbReference type="Pfam" id="PF00005">
    <property type="entry name" value="ABC_tran"/>
    <property type="match status" value="1"/>
</dbReference>
<dbReference type="Pfam" id="PF00664">
    <property type="entry name" value="ABC_membrane"/>
    <property type="match status" value="1"/>
</dbReference>
<evidence type="ECO:0000256" key="6">
    <source>
        <dbReference type="ARBA" id="ARBA00022741"/>
    </source>
</evidence>
<feature type="domain" description="ABC transmembrane type-1" evidence="15">
    <location>
        <begin position="33"/>
        <end position="315"/>
    </location>
</feature>
<dbReference type="OrthoDB" id="8554730at2"/>
<proteinExistence type="inferred from homology"/>
<keyword evidence="5" id="KW-0204">Cytolysis</keyword>
<evidence type="ECO:0000256" key="8">
    <source>
        <dbReference type="ARBA" id="ARBA00022989"/>
    </source>
</evidence>
<dbReference type="AlphaFoldDB" id="N6Z0S1"/>
<evidence type="ECO:0000313" key="16">
    <source>
        <dbReference type="EMBL" id="ENO88217.1"/>
    </source>
</evidence>
<dbReference type="Gene3D" id="1.20.1560.10">
    <property type="entry name" value="ABC transporter type 1, transmembrane domain"/>
    <property type="match status" value="1"/>
</dbReference>
<evidence type="ECO:0000259" key="14">
    <source>
        <dbReference type="PROSITE" id="PS50893"/>
    </source>
</evidence>
<dbReference type="STRING" id="1123367.GCA_000621305_02941"/>
<evidence type="ECO:0000256" key="9">
    <source>
        <dbReference type="ARBA" id="ARBA00023136"/>
    </source>
</evidence>
<dbReference type="CDD" id="cd07346">
    <property type="entry name" value="ABC_6TM_exporters"/>
    <property type="match status" value="1"/>
</dbReference>
<keyword evidence="3" id="KW-1003">Cell membrane</keyword>
<dbReference type="PANTHER" id="PTHR24221">
    <property type="entry name" value="ATP-BINDING CASSETTE SUB-FAMILY B"/>
    <property type="match status" value="1"/>
</dbReference>
<feature type="transmembrane region" description="Helical" evidence="13">
    <location>
        <begin position="31"/>
        <end position="48"/>
    </location>
</feature>
<dbReference type="InterPro" id="IPR011527">
    <property type="entry name" value="ABC1_TM_dom"/>
</dbReference>
<keyword evidence="8 13" id="KW-1133">Transmembrane helix</keyword>
<feature type="domain" description="ABC transporter" evidence="14">
    <location>
        <begin position="360"/>
        <end position="582"/>
    </location>
</feature>
<comment type="function">
    <text evidence="10">Involved in the export of calmodulin-sensitive adenylate cyclase-hemolysin (cyclolysin).</text>
</comment>
<dbReference type="FunFam" id="3.40.50.300:FF:000299">
    <property type="entry name" value="ABC transporter ATP-binding protein/permease"/>
    <property type="match status" value="1"/>
</dbReference>
<accession>N6Z0S1</accession>
<keyword evidence="5" id="KW-0354">Hemolysis</keyword>
<dbReference type="PANTHER" id="PTHR24221:SF654">
    <property type="entry name" value="ATP-BINDING CASSETTE SUB-FAMILY B MEMBER 6"/>
    <property type="match status" value="1"/>
</dbReference>
<dbReference type="EMBL" id="AMXE01000028">
    <property type="protein sequence ID" value="ENO88217.1"/>
    <property type="molecule type" value="Genomic_DNA"/>
</dbReference>
<dbReference type="GO" id="GO:0005524">
    <property type="term" value="F:ATP binding"/>
    <property type="evidence" value="ECO:0007669"/>
    <property type="project" value="UniProtKB-KW"/>
</dbReference>
<dbReference type="PROSITE" id="PS50893">
    <property type="entry name" value="ABC_TRANSPORTER_2"/>
    <property type="match status" value="1"/>
</dbReference>
<evidence type="ECO:0000256" key="7">
    <source>
        <dbReference type="ARBA" id="ARBA00022840"/>
    </source>
</evidence>
<dbReference type="eggNOG" id="COG2274">
    <property type="taxonomic scope" value="Bacteria"/>
</dbReference>
<feature type="transmembrane region" description="Helical" evidence="13">
    <location>
        <begin position="148"/>
        <end position="166"/>
    </location>
</feature>
<name>N6Z0S1_THAL4</name>
<gene>
    <name evidence="16" type="ORF">C666_09155</name>
</gene>
<evidence type="ECO:0000256" key="12">
    <source>
        <dbReference type="ARBA" id="ARBA00072252"/>
    </source>
</evidence>
<dbReference type="SUPFAM" id="SSF90123">
    <property type="entry name" value="ABC transporter transmembrane region"/>
    <property type="match status" value="1"/>
</dbReference>
<keyword evidence="2" id="KW-0813">Transport</keyword>
<dbReference type="GO" id="GO:0016887">
    <property type="term" value="F:ATP hydrolysis activity"/>
    <property type="evidence" value="ECO:0007669"/>
    <property type="project" value="InterPro"/>
</dbReference>
<keyword evidence="4 13" id="KW-0812">Transmembrane</keyword>
<dbReference type="InterPro" id="IPR017871">
    <property type="entry name" value="ABC_transporter-like_CS"/>
</dbReference>
<evidence type="ECO:0000256" key="5">
    <source>
        <dbReference type="ARBA" id="ARBA00022735"/>
    </source>
</evidence>
<keyword evidence="7" id="KW-0067">ATP-binding</keyword>
<organism evidence="16 17">
    <name type="scientific">Thauera linaloolentis (strain DSM 12138 / JCM 21573 / CCUG 41526 / CIP 105981 / IAM 15112 / NBRC 102519 / 47Lol)</name>
    <dbReference type="NCBI Taxonomy" id="1123367"/>
    <lineage>
        <taxon>Bacteria</taxon>
        <taxon>Pseudomonadati</taxon>
        <taxon>Pseudomonadota</taxon>
        <taxon>Betaproteobacteria</taxon>
        <taxon>Rhodocyclales</taxon>
        <taxon>Zoogloeaceae</taxon>
        <taxon>Thauera</taxon>
    </lineage>
</organism>
<comment type="subcellular location">
    <subcellularLocation>
        <location evidence="1">Cell membrane</location>
        <topology evidence="1">Multi-pass membrane protein</topology>
    </subcellularLocation>
</comment>
<dbReference type="Proteomes" id="UP000013232">
    <property type="component" value="Unassembled WGS sequence"/>
</dbReference>
<evidence type="ECO:0000256" key="4">
    <source>
        <dbReference type="ARBA" id="ARBA00022692"/>
    </source>
</evidence>
<sequence length="583" mass="63159">MLNRLIHAERPDELRRGLRWLYGFVRPQRRAIAGLLLLSLCATLLVLLQPWLTKMLIDDGLIARDYRTLVAVAGGMVLAGIAGTVLAGVNRQLHTRLSGRILFALRSDLYRHLQTLSPAFYGRQRMGDLMSRLDGDVAEIQRFAVDSLFAAVSSVIGLVGALALMLSLSWELSLLVLLLVPAETAWLRWMRRKVEARTRTVRERAADMSSFLVETLPAMKFIQASRRETDERARLDGLGGRYLDDLLRLQWTEFLTQAVPSTLTSLTRAAAFLIGGWWVIEGSWQLGALIAFSTYLGMATGPVNSLLGLYVAVQRMSVSLMRVSELREARADVAGGDDDSDGAYASGAAAGGRPSWRGAIEFDAVVFRHAERADAVLDGASLSIPTGAKVALTGASGAGKSTLIDLLHRHYDPAAGAIRLDGADLRQLALGELRRAVAVVSQDIVLFRGTLADNIRYAAPQAGDEAVREAVRRARLDELVERLPQGLDTPLGERGQQLSGGQRQRIAIARALLQQPCVLVLDEATSAVDEATEAGIIAEVDTLFAGRTRILISHRPATLAGCDLRVCLQAGRLAVLPAAGDIG</sequence>
<dbReference type="PROSITE" id="PS50929">
    <property type="entry name" value="ABC_TM1F"/>
    <property type="match status" value="1"/>
</dbReference>
<dbReference type="InterPro" id="IPR036640">
    <property type="entry name" value="ABC1_TM_sf"/>
</dbReference>
<comment type="caution">
    <text evidence="16">The sequence shown here is derived from an EMBL/GenBank/DDBJ whole genome shotgun (WGS) entry which is preliminary data.</text>
</comment>
<dbReference type="GO" id="GO:0031640">
    <property type="term" value="P:killing of cells of another organism"/>
    <property type="evidence" value="ECO:0007669"/>
    <property type="project" value="UniProtKB-KW"/>
</dbReference>
<dbReference type="RefSeq" id="WP_004337381.1">
    <property type="nucleotide sequence ID" value="NZ_AMXE01000028.1"/>
</dbReference>
<dbReference type="GO" id="GO:0034040">
    <property type="term" value="F:ATPase-coupled lipid transmembrane transporter activity"/>
    <property type="evidence" value="ECO:0007669"/>
    <property type="project" value="TreeGrafter"/>
</dbReference>
<dbReference type="SMART" id="SM00382">
    <property type="entry name" value="AAA"/>
    <property type="match status" value="1"/>
</dbReference>
<dbReference type="GO" id="GO:0005886">
    <property type="term" value="C:plasma membrane"/>
    <property type="evidence" value="ECO:0007669"/>
    <property type="project" value="UniProtKB-SubCell"/>
</dbReference>
<keyword evidence="9 13" id="KW-0472">Membrane</keyword>